<dbReference type="AlphaFoldDB" id="A0AAU9N0K6"/>
<organism evidence="4 5">
    <name type="scientific">Lactuca virosa</name>
    <dbReference type="NCBI Taxonomy" id="75947"/>
    <lineage>
        <taxon>Eukaryota</taxon>
        <taxon>Viridiplantae</taxon>
        <taxon>Streptophyta</taxon>
        <taxon>Embryophyta</taxon>
        <taxon>Tracheophyta</taxon>
        <taxon>Spermatophyta</taxon>
        <taxon>Magnoliopsida</taxon>
        <taxon>eudicotyledons</taxon>
        <taxon>Gunneridae</taxon>
        <taxon>Pentapetalae</taxon>
        <taxon>asterids</taxon>
        <taxon>campanulids</taxon>
        <taxon>Asterales</taxon>
        <taxon>Asteraceae</taxon>
        <taxon>Cichorioideae</taxon>
        <taxon>Cichorieae</taxon>
        <taxon>Lactucinae</taxon>
        <taxon>Lactuca</taxon>
    </lineage>
</organism>
<dbReference type="Pfam" id="PF23282">
    <property type="entry name" value="WHD_ROQ1"/>
    <property type="match status" value="1"/>
</dbReference>
<keyword evidence="1" id="KW-0433">Leucine-rich repeat</keyword>
<name>A0AAU9N0K6_9ASTR</name>
<gene>
    <name evidence="4" type="ORF">LVIROSA_LOCUS18293</name>
</gene>
<dbReference type="InterPro" id="IPR058192">
    <property type="entry name" value="WHD_ROQ1-like"/>
</dbReference>
<dbReference type="InterPro" id="IPR027417">
    <property type="entry name" value="P-loop_NTPase"/>
</dbReference>
<evidence type="ECO:0000313" key="4">
    <source>
        <dbReference type="EMBL" id="CAH1431582.1"/>
    </source>
</evidence>
<dbReference type="SUPFAM" id="SSF52540">
    <property type="entry name" value="P-loop containing nucleoside triphosphate hydrolases"/>
    <property type="match status" value="1"/>
</dbReference>
<keyword evidence="2" id="KW-0677">Repeat</keyword>
<dbReference type="InterPro" id="IPR042197">
    <property type="entry name" value="Apaf_helical"/>
</dbReference>
<accession>A0AAU9N0K6</accession>
<dbReference type="Gene3D" id="3.80.10.10">
    <property type="entry name" value="Ribonuclease Inhibitor"/>
    <property type="match status" value="2"/>
</dbReference>
<sequence>MHTISLLSGDEAIKLFCKHARWDHTPTEDYEQLSKEVVSYAGGLPLALAVLGSFLCDKNINEWRSALARLKEIPNDNILETLKISFDGLTKVERELFLDIACFFRGREKDEAMGILEAFGFYPVIGVKVLIQKALITISDDGEFDMHDLVQEMGVHIVGGENPRNPEKHSRIWKKEDVLKICAMDATTELDKIEAIHMDFRFHPAKEKEHYLPSVAANMKNLRYMESIGDPAKYLFDDLPLRELCCLILCEGSQKQLWDGCKLLPSLKLLKLCDMNNLIMTPDFNGLPNLERFTLHGCWYLEEIHPSIGCLEKLVYLSIEGCPRLEMFPPIRAIKKLETLSFSGSLKLIKFPKIQQQNLENLPHFDMDNSGNEVASYVESYPNIFFNRCSNIPGVECCVEEPDFCDNIRLGVFNNLQELRFLRKLDLRWCNSGDEAIGSDVLEFPNLQQLNLFGNKFSRVTFSCLQLPRLKWLNVSWCQELVELSQLPSSIVVVIADNCSSLESFGDISNCKRLLNVSLKWKNKIGPLVGEILLDSMLKGKAIENHFISFSILHQIPKGFVGHLEIDSRFEIWQESNEAPEPEYGGDLRTHVEYVSFSSLRQTTSLNPSYNIISFSIKGHWTSFAAELVPRKSKDHPVQTTKVAKDSSEFWNEENDAYKPFMIQDSSKSSINIKWR</sequence>
<dbReference type="PANTHER" id="PTHR11017">
    <property type="entry name" value="LEUCINE-RICH REPEAT-CONTAINING PROTEIN"/>
    <property type="match status" value="1"/>
</dbReference>
<proteinExistence type="predicted"/>
<keyword evidence="5" id="KW-1185">Reference proteome</keyword>
<dbReference type="GO" id="GO:0006952">
    <property type="term" value="P:defense response"/>
    <property type="evidence" value="ECO:0007669"/>
    <property type="project" value="InterPro"/>
</dbReference>
<protein>
    <recommendedName>
        <fullName evidence="3">Disease resistance protein Roq1-like winged-helix domain-containing protein</fullName>
    </recommendedName>
</protein>
<evidence type="ECO:0000313" key="5">
    <source>
        <dbReference type="Proteomes" id="UP001157418"/>
    </source>
</evidence>
<dbReference type="FunFam" id="1.10.8.430:FF:000002">
    <property type="entry name" value="Disease resistance protein (TIR-NBS-LRR class)"/>
    <property type="match status" value="1"/>
</dbReference>
<dbReference type="SUPFAM" id="SSF52058">
    <property type="entry name" value="L domain-like"/>
    <property type="match status" value="1"/>
</dbReference>
<comment type="caution">
    <text evidence="4">The sequence shown here is derived from an EMBL/GenBank/DDBJ whole genome shotgun (WGS) entry which is preliminary data.</text>
</comment>
<dbReference type="Proteomes" id="UP001157418">
    <property type="component" value="Unassembled WGS sequence"/>
</dbReference>
<dbReference type="InterPro" id="IPR032675">
    <property type="entry name" value="LRR_dom_sf"/>
</dbReference>
<dbReference type="EMBL" id="CAKMRJ010003334">
    <property type="protein sequence ID" value="CAH1431582.1"/>
    <property type="molecule type" value="Genomic_DNA"/>
</dbReference>
<evidence type="ECO:0000256" key="2">
    <source>
        <dbReference type="ARBA" id="ARBA00022737"/>
    </source>
</evidence>
<dbReference type="Gene3D" id="1.10.8.430">
    <property type="entry name" value="Helical domain of apoptotic protease-activating factors"/>
    <property type="match status" value="1"/>
</dbReference>
<feature type="domain" description="Disease resistance protein Roq1-like winged-helix" evidence="3">
    <location>
        <begin position="93"/>
        <end position="158"/>
    </location>
</feature>
<reference evidence="4 5" key="1">
    <citation type="submission" date="2022-01" db="EMBL/GenBank/DDBJ databases">
        <authorList>
            <person name="Xiong W."/>
            <person name="Schranz E."/>
        </authorList>
    </citation>
    <scope>NUCLEOTIDE SEQUENCE [LARGE SCALE GENOMIC DNA]</scope>
</reference>
<evidence type="ECO:0000256" key="1">
    <source>
        <dbReference type="ARBA" id="ARBA00022614"/>
    </source>
</evidence>
<dbReference type="PANTHER" id="PTHR11017:SF271">
    <property type="entry name" value="DISEASE RESISTANCE PROTEIN (TIR-NBS-LRR CLASS) FAMILY"/>
    <property type="match status" value="1"/>
</dbReference>
<evidence type="ECO:0000259" key="3">
    <source>
        <dbReference type="Pfam" id="PF23282"/>
    </source>
</evidence>
<dbReference type="PRINTS" id="PR00364">
    <property type="entry name" value="DISEASERSIST"/>
</dbReference>
<dbReference type="InterPro" id="IPR044974">
    <property type="entry name" value="Disease_R_plants"/>
</dbReference>
<dbReference type="GO" id="GO:0043531">
    <property type="term" value="F:ADP binding"/>
    <property type="evidence" value="ECO:0007669"/>
    <property type="project" value="InterPro"/>
</dbReference>